<evidence type="ECO:0000313" key="2">
    <source>
        <dbReference type="Proteomes" id="UP001595833"/>
    </source>
</evidence>
<dbReference type="Proteomes" id="UP001595833">
    <property type="component" value="Unassembled WGS sequence"/>
</dbReference>
<gene>
    <name evidence="1" type="ORF">ACFPFM_07555</name>
</gene>
<organism evidence="1 2">
    <name type="scientific">Saccharothrix xinjiangensis</name>
    <dbReference type="NCBI Taxonomy" id="204798"/>
    <lineage>
        <taxon>Bacteria</taxon>
        <taxon>Bacillati</taxon>
        <taxon>Actinomycetota</taxon>
        <taxon>Actinomycetes</taxon>
        <taxon>Pseudonocardiales</taxon>
        <taxon>Pseudonocardiaceae</taxon>
        <taxon>Saccharothrix</taxon>
    </lineage>
</organism>
<sequence>MTESRAHEHLDRLRRAELPEDARAVADVLDDWRLRVHGLTSGSHNVGLFLDLLADEGYAVLPVEVPGG</sequence>
<dbReference type="RefSeq" id="WP_344036471.1">
    <property type="nucleotide sequence ID" value="NZ_BAAAKE010000005.1"/>
</dbReference>
<keyword evidence="2" id="KW-1185">Reference proteome</keyword>
<comment type="caution">
    <text evidence="1">The sequence shown here is derived from an EMBL/GenBank/DDBJ whole genome shotgun (WGS) entry which is preliminary data.</text>
</comment>
<reference evidence="2" key="1">
    <citation type="journal article" date="2019" name="Int. J. Syst. Evol. Microbiol.">
        <title>The Global Catalogue of Microorganisms (GCM) 10K type strain sequencing project: providing services to taxonomists for standard genome sequencing and annotation.</title>
        <authorList>
            <consortium name="The Broad Institute Genomics Platform"/>
            <consortium name="The Broad Institute Genome Sequencing Center for Infectious Disease"/>
            <person name="Wu L."/>
            <person name="Ma J."/>
        </authorList>
    </citation>
    <scope>NUCLEOTIDE SEQUENCE [LARGE SCALE GENOMIC DNA]</scope>
    <source>
        <strain evidence="2">KCTC 12848</strain>
    </source>
</reference>
<accession>A0ABV9XWP4</accession>
<dbReference type="EMBL" id="JBHSJB010000007">
    <property type="protein sequence ID" value="MFC5053612.1"/>
    <property type="molecule type" value="Genomic_DNA"/>
</dbReference>
<name>A0ABV9XWP4_9PSEU</name>
<proteinExistence type="predicted"/>
<evidence type="ECO:0000313" key="1">
    <source>
        <dbReference type="EMBL" id="MFC5053612.1"/>
    </source>
</evidence>
<protein>
    <submittedName>
        <fullName evidence="1">Uncharacterized protein</fullName>
    </submittedName>
</protein>